<dbReference type="CDD" id="cd00082">
    <property type="entry name" value="HisKA"/>
    <property type="match status" value="1"/>
</dbReference>
<dbReference type="InterPro" id="IPR003018">
    <property type="entry name" value="GAF"/>
</dbReference>
<dbReference type="Pfam" id="PF01590">
    <property type="entry name" value="GAF"/>
    <property type="match status" value="1"/>
</dbReference>
<gene>
    <name evidence="8" type="ORF">GCM10017621_05710</name>
</gene>
<dbReference type="GO" id="GO:0000155">
    <property type="term" value="F:phosphorelay sensor kinase activity"/>
    <property type="evidence" value="ECO:0007669"/>
    <property type="project" value="InterPro"/>
</dbReference>
<dbReference type="SMART" id="SM00388">
    <property type="entry name" value="HisKA"/>
    <property type="match status" value="1"/>
</dbReference>
<dbReference type="PRINTS" id="PR00344">
    <property type="entry name" value="BCTRLSENSOR"/>
</dbReference>
<dbReference type="InterPro" id="IPR000014">
    <property type="entry name" value="PAS"/>
</dbReference>
<dbReference type="SUPFAM" id="SSF55785">
    <property type="entry name" value="PYP-like sensor domain (PAS domain)"/>
    <property type="match status" value="1"/>
</dbReference>
<dbReference type="Pfam" id="PF02518">
    <property type="entry name" value="HATPase_c"/>
    <property type="match status" value="1"/>
</dbReference>
<name>A0A9W6IIX7_9PROT</name>
<dbReference type="SUPFAM" id="SSF55781">
    <property type="entry name" value="GAF domain-like"/>
    <property type="match status" value="1"/>
</dbReference>
<sequence length="533" mass="57654">MAEFKAGVPADALARAQALVLALVKDSADAGRDHDLAVRRLLARTVDYFGVQAGFVSEIFNGIATVETVAGETGEIAPGAVVPIAGAPCEQSMQSDRPVVLTRPDDEAVLARLPVDGLATYIGARLLAGGRVHGTVCLVSPETRAGGCSAVELGVFETAVALIGQHVALRRADERYDLAMRGSNAGFWYLDVRRGEITLSPRFLEIMGLDVAMTSISLDNFLSYVHPDDEAAVQAAIMRHFSEPVPFDVEHRMNRPDGRSVWVHAHGDSLRGRDGRPVRLAGSAHDITDRRAAEEMAAAHAEALKASNAELERFAYVASHDLQEPLRKVRAFGDLLHRDYSGRLDARGRKLLDTMIDGAGRMQKLIQDLLSYSRSAHVAMTVQPLDMDALVLDVASDFELALSETGGSLCWDLPGRVVADPVLTRQLLSNLIGNAVKYRDPKRPQRIELSLVNDEAGNAVLSVRDNGIGFPPEHAARIFEVFTRLHSRGDYPGTGVGLALCQRIAERHGGRIWAEGRPGEGAAFHVLLPATEQ</sequence>
<dbReference type="InterPro" id="IPR005467">
    <property type="entry name" value="His_kinase_dom"/>
</dbReference>
<keyword evidence="9" id="KW-1185">Reference proteome</keyword>
<dbReference type="Pfam" id="PF00512">
    <property type="entry name" value="HisKA"/>
    <property type="match status" value="1"/>
</dbReference>
<evidence type="ECO:0000313" key="9">
    <source>
        <dbReference type="Proteomes" id="UP001143486"/>
    </source>
</evidence>
<dbReference type="InterPro" id="IPR000700">
    <property type="entry name" value="PAS-assoc_C"/>
</dbReference>
<dbReference type="InterPro" id="IPR036890">
    <property type="entry name" value="HATPase_C_sf"/>
</dbReference>
<dbReference type="InterPro" id="IPR052162">
    <property type="entry name" value="Sensor_kinase/Photoreceptor"/>
</dbReference>
<dbReference type="Proteomes" id="UP001143486">
    <property type="component" value="Unassembled WGS sequence"/>
</dbReference>
<dbReference type="EC" id="2.7.13.3" evidence="2"/>
<dbReference type="Pfam" id="PF08447">
    <property type="entry name" value="PAS_3"/>
    <property type="match status" value="1"/>
</dbReference>
<dbReference type="Gene3D" id="1.10.287.130">
    <property type="match status" value="1"/>
</dbReference>
<dbReference type="Gene3D" id="3.30.450.40">
    <property type="match status" value="1"/>
</dbReference>
<dbReference type="FunFam" id="3.30.565.10:FF:000006">
    <property type="entry name" value="Sensor histidine kinase WalK"/>
    <property type="match status" value="1"/>
</dbReference>
<dbReference type="InterPro" id="IPR003661">
    <property type="entry name" value="HisK_dim/P_dom"/>
</dbReference>
<dbReference type="CDD" id="cd00130">
    <property type="entry name" value="PAS"/>
    <property type="match status" value="1"/>
</dbReference>
<dbReference type="NCBIfam" id="TIGR00229">
    <property type="entry name" value="sensory_box"/>
    <property type="match status" value="1"/>
</dbReference>
<dbReference type="RefSeq" id="WP_271185456.1">
    <property type="nucleotide sequence ID" value="NZ_BSFE01000001.1"/>
</dbReference>
<dbReference type="EMBL" id="BSFE01000001">
    <property type="protein sequence ID" value="GLK51063.1"/>
    <property type="molecule type" value="Genomic_DNA"/>
</dbReference>
<keyword evidence="5" id="KW-0418">Kinase</keyword>
<dbReference type="SMART" id="SM00387">
    <property type="entry name" value="HATPase_c"/>
    <property type="match status" value="1"/>
</dbReference>
<dbReference type="PROSITE" id="PS50109">
    <property type="entry name" value="HIS_KIN"/>
    <property type="match status" value="1"/>
</dbReference>
<evidence type="ECO:0000256" key="2">
    <source>
        <dbReference type="ARBA" id="ARBA00012438"/>
    </source>
</evidence>
<comment type="catalytic activity">
    <reaction evidence="1">
        <text>ATP + protein L-histidine = ADP + protein N-phospho-L-histidine.</text>
        <dbReference type="EC" id="2.7.13.3"/>
    </reaction>
</comment>
<dbReference type="InterPro" id="IPR035965">
    <property type="entry name" value="PAS-like_dom_sf"/>
</dbReference>
<dbReference type="PANTHER" id="PTHR43304:SF1">
    <property type="entry name" value="PAC DOMAIN-CONTAINING PROTEIN"/>
    <property type="match status" value="1"/>
</dbReference>
<comment type="caution">
    <text evidence="8">The sequence shown here is derived from an EMBL/GenBank/DDBJ whole genome shotgun (WGS) entry which is preliminary data.</text>
</comment>
<dbReference type="InterPro" id="IPR003594">
    <property type="entry name" value="HATPase_dom"/>
</dbReference>
<dbReference type="Gene3D" id="2.10.70.100">
    <property type="match status" value="1"/>
</dbReference>
<evidence type="ECO:0000259" key="7">
    <source>
        <dbReference type="PROSITE" id="PS50113"/>
    </source>
</evidence>
<dbReference type="SMART" id="SM00091">
    <property type="entry name" value="PAS"/>
    <property type="match status" value="1"/>
</dbReference>
<dbReference type="SMART" id="SM00086">
    <property type="entry name" value="PAC"/>
    <property type="match status" value="1"/>
</dbReference>
<feature type="domain" description="PAC" evidence="7">
    <location>
        <begin position="247"/>
        <end position="299"/>
    </location>
</feature>
<evidence type="ECO:0000256" key="3">
    <source>
        <dbReference type="ARBA" id="ARBA00022553"/>
    </source>
</evidence>
<evidence type="ECO:0000256" key="4">
    <source>
        <dbReference type="ARBA" id="ARBA00022679"/>
    </source>
</evidence>
<evidence type="ECO:0000313" key="8">
    <source>
        <dbReference type="EMBL" id="GLK51063.1"/>
    </source>
</evidence>
<accession>A0A9W6IIX7</accession>
<keyword evidence="3" id="KW-0597">Phosphoprotein</keyword>
<dbReference type="InterPro" id="IPR001610">
    <property type="entry name" value="PAC"/>
</dbReference>
<dbReference type="PANTHER" id="PTHR43304">
    <property type="entry name" value="PHYTOCHROME-LIKE PROTEIN CPH1"/>
    <property type="match status" value="1"/>
</dbReference>
<organism evidence="8 9">
    <name type="scientific">Maricaulis virginensis</name>
    <dbReference type="NCBI Taxonomy" id="144022"/>
    <lineage>
        <taxon>Bacteria</taxon>
        <taxon>Pseudomonadati</taxon>
        <taxon>Pseudomonadota</taxon>
        <taxon>Alphaproteobacteria</taxon>
        <taxon>Maricaulales</taxon>
        <taxon>Maricaulaceae</taxon>
        <taxon>Maricaulis</taxon>
    </lineage>
</organism>
<dbReference type="InterPro" id="IPR013655">
    <property type="entry name" value="PAS_fold_3"/>
</dbReference>
<evidence type="ECO:0000256" key="5">
    <source>
        <dbReference type="ARBA" id="ARBA00022777"/>
    </source>
</evidence>
<dbReference type="SUPFAM" id="SSF47384">
    <property type="entry name" value="Homodimeric domain of signal transducing histidine kinase"/>
    <property type="match status" value="1"/>
</dbReference>
<dbReference type="Gene3D" id="3.30.565.10">
    <property type="entry name" value="Histidine kinase-like ATPase, C-terminal domain"/>
    <property type="match status" value="1"/>
</dbReference>
<proteinExistence type="predicted"/>
<dbReference type="InterPro" id="IPR004358">
    <property type="entry name" value="Sig_transdc_His_kin-like_C"/>
</dbReference>
<protein>
    <recommendedName>
        <fullName evidence="2">histidine kinase</fullName>
        <ecNumber evidence="2">2.7.13.3</ecNumber>
    </recommendedName>
</protein>
<keyword evidence="4" id="KW-0808">Transferase</keyword>
<dbReference type="SUPFAM" id="SSF55874">
    <property type="entry name" value="ATPase domain of HSP90 chaperone/DNA topoisomerase II/histidine kinase"/>
    <property type="match status" value="1"/>
</dbReference>
<reference evidence="8" key="1">
    <citation type="journal article" date="2014" name="Int. J. Syst. Evol. Microbiol.">
        <title>Complete genome sequence of Corynebacterium casei LMG S-19264T (=DSM 44701T), isolated from a smear-ripened cheese.</title>
        <authorList>
            <consortium name="US DOE Joint Genome Institute (JGI-PGF)"/>
            <person name="Walter F."/>
            <person name="Albersmeier A."/>
            <person name="Kalinowski J."/>
            <person name="Ruckert C."/>
        </authorList>
    </citation>
    <scope>NUCLEOTIDE SEQUENCE</scope>
    <source>
        <strain evidence="8">VKM B-1513</strain>
    </source>
</reference>
<reference evidence="8" key="2">
    <citation type="submission" date="2023-01" db="EMBL/GenBank/DDBJ databases">
        <authorList>
            <person name="Sun Q."/>
            <person name="Evtushenko L."/>
        </authorList>
    </citation>
    <scope>NUCLEOTIDE SEQUENCE</scope>
    <source>
        <strain evidence="8">VKM B-1513</strain>
    </source>
</reference>
<feature type="domain" description="Histidine kinase" evidence="6">
    <location>
        <begin position="317"/>
        <end position="532"/>
    </location>
</feature>
<dbReference type="InterPro" id="IPR029016">
    <property type="entry name" value="GAF-like_dom_sf"/>
</dbReference>
<dbReference type="AlphaFoldDB" id="A0A9W6IIX7"/>
<evidence type="ECO:0000259" key="6">
    <source>
        <dbReference type="PROSITE" id="PS50109"/>
    </source>
</evidence>
<dbReference type="PROSITE" id="PS50113">
    <property type="entry name" value="PAC"/>
    <property type="match status" value="1"/>
</dbReference>
<dbReference type="InterPro" id="IPR036097">
    <property type="entry name" value="HisK_dim/P_sf"/>
</dbReference>
<dbReference type="Gene3D" id="3.30.450.20">
    <property type="entry name" value="PAS domain"/>
    <property type="match status" value="1"/>
</dbReference>
<evidence type="ECO:0000256" key="1">
    <source>
        <dbReference type="ARBA" id="ARBA00000085"/>
    </source>
</evidence>